<comment type="similarity">
    <text evidence="2">Belongs to the small GTPase superfamily. Rab family.</text>
</comment>
<feature type="compositionally biased region" description="Low complexity" evidence="13">
    <location>
        <begin position="564"/>
        <end position="582"/>
    </location>
</feature>
<feature type="domain" description="BMERB" evidence="16">
    <location>
        <begin position="2279"/>
        <end position="2433"/>
    </location>
</feature>
<evidence type="ECO:0000256" key="6">
    <source>
        <dbReference type="ARBA" id="ARBA00022753"/>
    </source>
</evidence>
<comment type="subcellular location">
    <subcellularLocation>
        <location evidence="1">Endosome</location>
    </subcellularLocation>
</comment>
<dbReference type="InterPro" id="IPR005225">
    <property type="entry name" value="Small_GTP-bd"/>
</dbReference>
<dbReference type="GO" id="GO:0005768">
    <property type="term" value="C:endosome"/>
    <property type="evidence" value="ECO:0007669"/>
    <property type="project" value="UniProtKB-SubCell"/>
</dbReference>
<feature type="region of interest" description="Disordered" evidence="13">
    <location>
        <begin position="527"/>
        <end position="639"/>
    </location>
</feature>
<keyword evidence="18" id="KW-1185">Reference proteome</keyword>
<feature type="compositionally biased region" description="Basic and acidic residues" evidence="13">
    <location>
        <begin position="1146"/>
        <end position="1158"/>
    </location>
</feature>
<feature type="compositionally biased region" description="Basic and acidic residues" evidence="13">
    <location>
        <begin position="949"/>
        <end position="979"/>
    </location>
</feature>
<dbReference type="InterPro" id="IPR050540">
    <property type="entry name" value="F-actin_Monoox_Mical"/>
</dbReference>
<keyword evidence="5" id="KW-0547">Nucleotide-binding</keyword>
<feature type="compositionally biased region" description="Low complexity" evidence="13">
    <location>
        <begin position="350"/>
        <end position="370"/>
    </location>
</feature>
<keyword evidence="7" id="KW-0653">Protein transport</keyword>
<dbReference type="Pfam" id="PF00071">
    <property type="entry name" value="Ras"/>
    <property type="match status" value="1"/>
</dbReference>
<evidence type="ECO:0000259" key="15">
    <source>
        <dbReference type="PROSITE" id="PS51840"/>
    </source>
</evidence>
<feature type="compositionally biased region" description="Basic and acidic residues" evidence="13">
    <location>
        <begin position="1906"/>
        <end position="1916"/>
    </location>
</feature>
<dbReference type="SMART" id="SM00175">
    <property type="entry name" value="RAB"/>
    <property type="match status" value="1"/>
</dbReference>
<evidence type="ECO:0000256" key="13">
    <source>
        <dbReference type="SAM" id="MobiDB-lite"/>
    </source>
</evidence>
<feature type="domain" description="Calponin-homology (CH)" evidence="14">
    <location>
        <begin position="1997"/>
        <end position="2102"/>
    </location>
</feature>
<feature type="compositionally biased region" description="Basic and acidic residues" evidence="13">
    <location>
        <begin position="1873"/>
        <end position="1897"/>
    </location>
</feature>
<comment type="caution">
    <text evidence="17">The sequence shown here is derived from an EMBL/GenBank/DDBJ whole genome shotgun (WGS) entry which is preliminary data.</text>
</comment>
<feature type="compositionally biased region" description="Polar residues" evidence="13">
    <location>
        <begin position="780"/>
        <end position="795"/>
    </location>
</feature>
<reference evidence="17 18" key="1">
    <citation type="submission" date="2018-10" db="EMBL/GenBank/DDBJ databases">
        <title>Genome assembly for a Yunnan-Guizhou Plateau 3E fish, Anabarilius grahami (Regan), and its evolutionary and genetic applications.</title>
        <authorList>
            <person name="Jiang W."/>
        </authorList>
    </citation>
    <scope>NUCLEOTIDE SEQUENCE [LARGE SCALE GENOMIC DNA]</scope>
    <source>
        <strain evidence="17">AG-KIZ</strain>
        <tissue evidence="17">Muscle</tissue>
    </source>
</reference>
<evidence type="ECO:0000259" key="16">
    <source>
        <dbReference type="PROSITE" id="PS51848"/>
    </source>
</evidence>
<evidence type="ECO:0000259" key="14">
    <source>
        <dbReference type="PROSITE" id="PS50021"/>
    </source>
</evidence>
<dbReference type="PROSITE" id="PS51417">
    <property type="entry name" value="ARF"/>
    <property type="match status" value="1"/>
</dbReference>
<evidence type="ECO:0000256" key="1">
    <source>
        <dbReference type="ARBA" id="ARBA00004177"/>
    </source>
</evidence>
<feature type="region of interest" description="Disordered" evidence="13">
    <location>
        <begin position="180"/>
        <end position="427"/>
    </location>
</feature>
<feature type="coiled-coil region" evidence="12">
    <location>
        <begin position="2356"/>
        <end position="2383"/>
    </location>
</feature>
<evidence type="ECO:0000256" key="4">
    <source>
        <dbReference type="ARBA" id="ARBA00022553"/>
    </source>
</evidence>
<dbReference type="NCBIfam" id="TIGR00231">
    <property type="entry name" value="small_GTP"/>
    <property type="match status" value="1"/>
</dbReference>
<feature type="compositionally biased region" description="Low complexity" evidence="13">
    <location>
        <begin position="527"/>
        <end position="540"/>
    </location>
</feature>
<feature type="compositionally biased region" description="Basic and acidic residues" evidence="13">
    <location>
        <begin position="2182"/>
        <end position="2193"/>
    </location>
</feature>
<evidence type="ECO:0000256" key="8">
    <source>
        <dbReference type="ARBA" id="ARBA00023054"/>
    </source>
</evidence>
<feature type="region of interest" description="Disordered" evidence="13">
    <location>
        <begin position="1186"/>
        <end position="1209"/>
    </location>
</feature>
<feature type="compositionally biased region" description="Basic and acidic residues" evidence="13">
    <location>
        <begin position="2264"/>
        <end position="2282"/>
    </location>
</feature>
<dbReference type="SMART" id="SM00033">
    <property type="entry name" value="CH"/>
    <property type="match status" value="1"/>
</dbReference>
<feature type="region of interest" description="Disordered" evidence="13">
    <location>
        <begin position="1091"/>
        <end position="1158"/>
    </location>
</feature>
<keyword evidence="10" id="KW-0449">Lipoprotein</keyword>
<dbReference type="SUPFAM" id="SSF47576">
    <property type="entry name" value="Calponin-homology domain, CH-domain"/>
    <property type="match status" value="1"/>
</dbReference>
<sequence length="2643" mass="291050">MTSVWKRLQRVGKKATKFQFVASYQELVLECTKKWQPDKLRVVWTRRNRRICSKLHAWQPGIKNPYRGMVVWPVPENVDITVTLYRDPHADEFEDKEWTFFIENETAKGSRKVLASVDLNMKKFASATHSQTDLMLKMKPLSVKVVEATLKLSLSCVFLKEGKATDEDMQSLASLMSVKPTDIGNLDDFNESDEEEDKRSSTGLNLSTAAPASHLPLRPTRSQEKRPASLKSPSVIVSGKERPAGGVLSRPAFGTIHNPDLPARPPLPTPPSPTPRTMPSPARSRPPRPPPIAQLQAPPDSLTEQNSTGSLPPALPKIFQPSPGSAPMSFPRRLSGSEAPLEGPVTSDYPLLKLPRASLSSSSDPFLSHSPSPPTVLPKDSFGAPRTNVFKPKIVPSARPVSPTPVPLLEPKTSSLSLSDTLKRPSAGSVPAFAELNERTMVVSTSPFFSVPLNEPVTPVPLLSKPDLEALCETSSPSSQLPKPPPPPSASLSFTISKPLPVSFTPATISSSTSALALSTTDALTNAPCCSPQSSSAQSDLLDEELKTSEPKQEQHRSSRTVCSISIANQQSSSSLHQTETSSTERKELKPATAVKSLGPVGTSSLDTSGVQPVEASRSEELDIGTVPPPHPFSAPATIPHSSAISTLREKNQQVFIAEKPPLAEEEPDFKVADFDKVIMTSKPIKDVTVSRCPEKEPLKIETEQPMQSSLVQTFSITDDNLLKQPEKTIIESAGEVSPKEEPNEQNVKGALLCADLNKSDEDKIFKKFASTGVTPKEQNIHNVLSSSSPLQQEPTDIPREKSQVWVEEVLASKVDSSLRAQQSHKDHMDKILTIEESQNEMAFTPTDRPSVSLKATVPQISALPKVLPPSHPQSLEPKVLKCISEQSPAVSEPAKPELIMKESDNTVLTQKSMEVHSLPFTQAEVPIWSSLEEKVKDQEDEARDEEINEHKTPHKMPKEENKAKVSSEKSLDGGEEKAVNQIEDAENLILTEPVSQQPIPSNVLKPQPAETIKEKKTEAVKVSIPIRMKPSLPVISPAVAVKENRTSLHLEELCPLTPNLSLDTESDGNVLKKKVTLEEESVLWATVEEKTKEKSDEVVSMGKSVTEKEVLDRGQRGQETSENKPEEQKDSFALPPFHRKLVKNASRERQTEEKIAEVKDLDDKKTLQTGNETIWTTQAGPKEDLKTEDVCSGTEPGLELDEGTDRPNDTCIQEHDSISDQEEISVGFIQGIFGVLYKGYETMTSILQQPSAAETDVQDDTILDNQDGSVVEILPPKAFCDTKIEHPTDDDPQENLIKDLLPPSELQIDIQTAEPVAMSLVECLKLAARETQSGSMNFKAQDEGSPSKQKTAIEQTQILTPNRNDKSVKMELKSESVISNEEINEEPCLPLETTKDDISAKKEVENVSAVETDSPVTVVDFEEIKIHESPKRNGHEELLFGKMIPGKTTAADLKPMAESGCSQEDLEYELGQEDLGTVWSAELYMDGGPEESSIQPIPHPRDFTAKQTLEAPQTAFPFKCVSILKDTTLTETISQPVGKVIPPCQDESMQSPPPVPLQEVGPDAINQDSSGAAANRHVVPQCDEKGTTPSHVTTETTTVKTVEICSDVAKETSENNLSPLEGDITKTMSIDNASKVVVEKDSCPVITKASESIIVAATVRPTDINVDENVVSGQDISPRSSVVPWPFPSPKLERNHEVIKGTESFSLKDGSLSEESVLLEKIRQMAEEETTQPPAPAPRRIRLIPSKSDFELPPTPPLQLKSSMTPPMDEIKPNLDHTEITNTIGPQPSVISPEKTDEKIDISQSQITSVLLENFKLDDREANARNTVIDNNVLLHKQEQNAQLECMAAERECQDTPAVKPTNQTENTETEAETKNKEQADLSIDRSEEAQIEQDRPPSPVPDELAGHPHGKDSSDVTPEANGSVTPSRSPGSMQVNGQTTVEASHVIVPPVRSKKKIIPPPMDLTIVNTMDESNKEGSALPAWDFASPLPSPGLVNSSQSLLVWCQEITKNYKGVKITNFSTSWRNGLAFCAILHHFHPEIIDFDALEPHNIKQNNKNAFDGFASLGISRLLEPSDMVLLSVPDRLIVMTYLCQIRAHFTGQELSVLQIEQNNSQSSYALAGPNQRPDVHAAAKFCAERLQAGSVSGDNNSKDSLGEEGSDTVAKPNGGLVPPPRTKRAGKVDEKGSKETQEGAQTPVAPPRPNAAASRSGFGHIRDADLIKKRRSRLKSESMDEPDSKEQPNESDKSEPTVEGTNGSTAARESDETEPHEANQDVKSADNETMCLQDTNQYVLSELQALETEQKHIDSRAAVVEKRLRKLMEAGSDKDEEEKLIQEWFTLVNKKNALIRRQDHLELLQEEQDLERRFELLNRELRAMMAIEDWQKTQAQQHREQLLLQELVSLVNKRDELVRDMDAKERGALEEDERLQKGLEARRRKYSNKENDYLFKLLLIGDSGVGKSCILLRFADDTYTESFISTIGVDFKIRTIELDGKTIKLQIWDTAGQERFRTITSSYYRGAHGIIVVYDVTDQESYNNVKQWLKEIDRYASENVNKLLVGNKCDLTTKKVVDYTTAKEFADSLGIPFLETSAKNATNVEQAFMTMAEEIKKRMRPGTSGGSEKPDLKIESTPVQQSGGGCC</sequence>
<dbReference type="GO" id="GO:0003924">
    <property type="term" value="F:GTPase activity"/>
    <property type="evidence" value="ECO:0007669"/>
    <property type="project" value="InterPro"/>
</dbReference>
<dbReference type="InterPro" id="IPR019448">
    <property type="entry name" value="NT-C2"/>
</dbReference>
<dbReference type="Pfam" id="PF00307">
    <property type="entry name" value="CH"/>
    <property type="match status" value="1"/>
</dbReference>
<keyword evidence="3" id="KW-0813">Transport</keyword>
<dbReference type="PRINTS" id="PR00449">
    <property type="entry name" value="RASTRNSFRMNG"/>
</dbReference>
<dbReference type="FunFam" id="1.10.418.10:FF:000023">
    <property type="entry name" value="EH domain-binding protein 1 isoform X1"/>
    <property type="match status" value="1"/>
</dbReference>
<proteinExistence type="inferred from homology"/>
<dbReference type="SMART" id="SM00173">
    <property type="entry name" value="RAS"/>
    <property type="match status" value="1"/>
</dbReference>
<dbReference type="GO" id="GO:0015031">
    <property type="term" value="P:protein transport"/>
    <property type="evidence" value="ECO:0007669"/>
    <property type="project" value="UniProtKB-KW"/>
</dbReference>
<dbReference type="PROSITE" id="PS51840">
    <property type="entry name" value="C2_NT"/>
    <property type="match status" value="1"/>
</dbReference>
<feature type="region of interest" description="Disordered" evidence="13">
    <location>
        <begin position="2145"/>
        <end position="2283"/>
    </location>
</feature>
<dbReference type="InterPro" id="IPR001715">
    <property type="entry name" value="CH_dom"/>
</dbReference>
<evidence type="ECO:0000256" key="11">
    <source>
        <dbReference type="ARBA" id="ARBA00023289"/>
    </source>
</evidence>
<dbReference type="InterPro" id="IPR027417">
    <property type="entry name" value="P-loop_NTPase"/>
</dbReference>
<feature type="region of interest" description="Disordered" evidence="13">
    <location>
        <begin position="1748"/>
        <end position="1767"/>
    </location>
</feature>
<feature type="compositionally biased region" description="Pro residues" evidence="13">
    <location>
        <begin position="262"/>
        <end position="278"/>
    </location>
</feature>
<keyword evidence="8 12" id="KW-0175">Coiled coil</keyword>
<dbReference type="GO" id="GO:0005525">
    <property type="term" value="F:GTP binding"/>
    <property type="evidence" value="ECO:0007669"/>
    <property type="project" value="UniProtKB-KW"/>
</dbReference>
<feature type="region of interest" description="Disordered" evidence="13">
    <location>
        <begin position="933"/>
        <end position="979"/>
    </location>
</feature>
<accession>A0A3N0Z7Q0</accession>
<dbReference type="InterPro" id="IPR036872">
    <property type="entry name" value="CH_dom_sf"/>
</dbReference>
<feature type="region of interest" description="Disordered" evidence="13">
    <location>
        <begin position="1854"/>
        <end position="1937"/>
    </location>
</feature>
<dbReference type="Pfam" id="PF10358">
    <property type="entry name" value="NT-C2"/>
    <property type="match status" value="1"/>
</dbReference>
<feature type="region of interest" description="Disordered" evidence="13">
    <location>
        <begin position="780"/>
        <end position="802"/>
    </location>
</feature>
<dbReference type="Pfam" id="PF12130">
    <property type="entry name" value="bMERB_dom"/>
    <property type="match status" value="1"/>
</dbReference>
<feature type="compositionally biased region" description="Polar residues" evidence="13">
    <location>
        <begin position="201"/>
        <end position="210"/>
    </location>
</feature>
<dbReference type="SMART" id="SM00174">
    <property type="entry name" value="RHO"/>
    <property type="match status" value="1"/>
</dbReference>
<dbReference type="Gene3D" id="3.40.50.300">
    <property type="entry name" value="P-loop containing nucleotide triphosphate hydrolases"/>
    <property type="match status" value="1"/>
</dbReference>
<feature type="region of interest" description="Disordered" evidence="13">
    <location>
        <begin position="471"/>
        <end position="496"/>
    </location>
</feature>
<feature type="compositionally biased region" description="Basic and acidic residues" evidence="13">
    <location>
        <begin position="544"/>
        <end position="557"/>
    </location>
</feature>
<dbReference type="PROSITE" id="PS51848">
    <property type="entry name" value="BMERB"/>
    <property type="match status" value="1"/>
</dbReference>
<dbReference type="Gene3D" id="1.10.418.10">
    <property type="entry name" value="Calponin-like domain"/>
    <property type="match status" value="1"/>
</dbReference>
<evidence type="ECO:0000256" key="2">
    <source>
        <dbReference type="ARBA" id="ARBA00006270"/>
    </source>
</evidence>
<feature type="compositionally biased region" description="Polar residues" evidence="13">
    <location>
        <begin position="1922"/>
        <end position="1937"/>
    </location>
</feature>
<dbReference type="CDD" id="cd01869">
    <property type="entry name" value="Rab1_Ypt1"/>
    <property type="match status" value="1"/>
</dbReference>
<feature type="compositionally biased region" description="Basic and acidic residues" evidence="13">
    <location>
        <begin position="2230"/>
        <end position="2252"/>
    </location>
</feature>
<dbReference type="SMART" id="SM00177">
    <property type="entry name" value="ARF"/>
    <property type="match status" value="1"/>
</dbReference>
<keyword evidence="4" id="KW-0597">Phosphoprotein</keyword>
<feature type="domain" description="C2 NT-type" evidence="15">
    <location>
        <begin position="8"/>
        <end position="158"/>
    </location>
</feature>
<evidence type="ECO:0000256" key="9">
    <source>
        <dbReference type="ARBA" id="ARBA00023134"/>
    </source>
</evidence>
<feature type="region of interest" description="Disordered" evidence="13">
    <location>
        <begin position="2614"/>
        <end position="2643"/>
    </location>
</feature>
<dbReference type="EMBL" id="RJVU01007007">
    <property type="protein sequence ID" value="ROL54351.1"/>
    <property type="molecule type" value="Genomic_DNA"/>
</dbReference>
<name>A0A3N0Z7Q0_ANAGA</name>
<dbReference type="FunFam" id="3.40.50.300:FF:000069">
    <property type="entry name" value="Ras GTP-binding protein YPT1"/>
    <property type="match status" value="1"/>
</dbReference>
<keyword evidence="11" id="KW-0636">Prenylation</keyword>
<evidence type="ECO:0000256" key="3">
    <source>
        <dbReference type="ARBA" id="ARBA00022448"/>
    </source>
</evidence>
<feature type="compositionally biased region" description="Acidic residues" evidence="13">
    <location>
        <begin position="939"/>
        <end position="948"/>
    </location>
</feature>
<evidence type="ECO:0000256" key="12">
    <source>
        <dbReference type="SAM" id="Coils"/>
    </source>
</evidence>
<protein>
    <submittedName>
        <fullName evidence="17">EH domain-binding protein 1-like protein 1</fullName>
    </submittedName>
</protein>
<dbReference type="PROSITE" id="PS51420">
    <property type="entry name" value="RHO"/>
    <property type="match status" value="1"/>
</dbReference>
<dbReference type="InterPro" id="IPR022735">
    <property type="entry name" value="bMERB_dom"/>
</dbReference>
<organism evidence="17 18">
    <name type="scientific">Anabarilius grahami</name>
    <name type="common">Kanglang fish</name>
    <name type="synonym">Barilius grahami</name>
    <dbReference type="NCBI Taxonomy" id="495550"/>
    <lineage>
        <taxon>Eukaryota</taxon>
        <taxon>Metazoa</taxon>
        <taxon>Chordata</taxon>
        <taxon>Craniata</taxon>
        <taxon>Vertebrata</taxon>
        <taxon>Euteleostomi</taxon>
        <taxon>Actinopterygii</taxon>
        <taxon>Neopterygii</taxon>
        <taxon>Teleostei</taxon>
        <taxon>Ostariophysi</taxon>
        <taxon>Cypriniformes</taxon>
        <taxon>Xenocyprididae</taxon>
        <taxon>Xenocypridinae</taxon>
        <taxon>Xenocypridinae incertae sedis</taxon>
        <taxon>Anabarilius</taxon>
    </lineage>
</organism>
<dbReference type="PROSITE" id="PS51421">
    <property type="entry name" value="RAS"/>
    <property type="match status" value="1"/>
</dbReference>
<evidence type="ECO:0000313" key="18">
    <source>
        <dbReference type="Proteomes" id="UP000281406"/>
    </source>
</evidence>
<evidence type="ECO:0000256" key="7">
    <source>
        <dbReference type="ARBA" id="ARBA00022927"/>
    </source>
</evidence>
<dbReference type="Proteomes" id="UP000281406">
    <property type="component" value="Unassembled WGS sequence"/>
</dbReference>
<gene>
    <name evidence="17" type="ORF">DPX16_10774</name>
</gene>
<dbReference type="PANTHER" id="PTHR23167:SF42">
    <property type="entry name" value="EH DOMAIN-BINDING PROTEIN 1-LIKE PROTEIN 1"/>
    <property type="match status" value="1"/>
</dbReference>
<dbReference type="PROSITE" id="PS50021">
    <property type="entry name" value="CH"/>
    <property type="match status" value="1"/>
</dbReference>
<dbReference type="InterPro" id="IPR001806">
    <property type="entry name" value="Small_GTPase"/>
</dbReference>
<dbReference type="PANTHER" id="PTHR23167">
    <property type="entry name" value="CALPONIN HOMOLOGY DOMAIN-CONTAINING PROTEIN DDB_G0272472-RELATED"/>
    <property type="match status" value="1"/>
</dbReference>
<dbReference type="SMART" id="SM01203">
    <property type="entry name" value="DUF3585"/>
    <property type="match status" value="1"/>
</dbReference>
<dbReference type="InterPro" id="IPR057289">
    <property type="entry name" value="Rab1/Ypt1"/>
</dbReference>
<dbReference type="PROSITE" id="PS51419">
    <property type="entry name" value="RAB"/>
    <property type="match status" value="1"/>
</dbReference>
<feature type="compositionally biased region" description="Polar residues" evidence="13">
    <location>
        <begin position="602"/>
        <end position="611"/>
    </location>
</feature>
<keyword evidence="6" id="KW-0967">Endosome</keyword>
<feature type="compositionally biased region" description="Basic and acidic residues" evidence="13">
    <location>
        <begin position="1106"/>
        <end position="1131"/>
    </location>
</feature>
<dbReference type="SMART" id="SM00176">
    <property type="entry name" value="RAN"/>
    <property type="match status" value="1"/>
</dbReference>
<keyword evidence="9" id="KW-0342">GTP-binding</keyword>
<dbReference type="SUPFAM" id="SSF52540">
    <property type="entry name" value="P-loop containing nucleoside triphosphate hydrolases"/>
    <property type="match status" value="1"/>
</dbReference>
<evidence type="ECO:0000313" key="17">
    <source>
        <dbReference type="EMBL" id="ROL54351.1"/>
    </source>
</evidence>
<evidence type="ECO:0000256" key="10">
    <source>
        <dbReference type="ARBA" id="ARBA00023288"/>
    </source>
</evidence>
<evidence type="ECO:0000256" key="5">
    <source>
        <dbReference type="ARBA" id="ARBA00022741"/>
    </source>
</evidence>
<feature type="region of interest" description="Disordered" evidence="13">
    <location>
        <begin position="1336"/>
        <end position="1360"/>
    </location>
</feature>
<dbReference type="OrthoDB" id="5972258at2759"/>